<evidence type="ECO:0000256" key="5">
    <source>
        <dbReference type="RuleBase" id="RU362076"/>
    </source>
</evidence>
<dbReference type="Pfam" id="PF13860">
    <property type="entry name" value="FlgD_ig"/>
    <property type="match status" value="1"/>
</dbReference>
<keyword evidence="8" id="KW-0966">Cell projection</keyword>
<comment type="similarity">
    <text evidence="1 5">Belongs to the FlgD family.</text>
</comment>
<dbReference type="Gene3D" id="2.30.30.910">
    <property type="match status" value="1"/>
</dbReference>
<dbReference type="InterPro" id="IPR025965">
    <property type="entry name" value="FlgD/Vpr_Ig-like"/>
</dbReference>
<evidence type="ECO:0000256" key="6">
    <source>
        <dbReference type="SAM" id="MobiDB-lite"/>
    </source>
</evidence>
<organism evidence="8 9">
    <name type="scientific">Muricoccus pecuniae</name>
    <dbReference type="NCBI Taxonomy" id="693023"/>
    <lineage>
        <taxon>Bacteria</taxon>
        <taxon>Pseudomonadati</taxon>
        <taxon>Pseudomonadota</taxon>
        <taxon>Alphaproteobacteria</taxon>
        <taxon>Acetobacterales</taxon>
        <taxon>Roseomonadaceae</taxon>
        <taxon>Muricoccus</taxon>
    </lineage>
</organism>
<dbReference type="InterPro" id="IPR005648">
    <property type="entry name" value="FlgD"/>
</dbReference>
<evidence type="ECO:0000313" key="9">
    <source>
        <dbReference type="Proteomes" id="UP000580654"/>
    </source>
</evidence>
<evidence type="ECO:0000256" key="2">
    <source>
        <dbReference type="ARBA" id="ARBA00016013"/>
    </source>
</evidence>
<gene>
    <name evidence="8" type="ORF">FHS87_000773</name>
</gene>
<comment type="function">
    <text evidence="4 5">Required for flagellar hook formation. May act as a scaffolding protein.</text>
</comment>
<dbReference type="Pfam" id="PF03963">
    <property type="entry name" value="FlgD"/>
    <property type="match status" value="1"/>
</dbReference>
<dbReference type="GO" id="GO:0044781">
    <property type="term" value="P:bacterial-type flagellum organization"/>
    <property type="evidence" value="ECO:0007669"/>
    <property type="project" value="UniProtKB-UniRule"/>
</dbReference>
<keyword evidence="9" id="KW-1185">Reference proteome</keyword>
<feature type="domain" description="FlgD/Vpr Ig-like" evidence="7">
    <location>
        <begin position="102"/>
        <end position="176"/>
    </location>
</feature>
<name>A0A840YFV5_9PROT</name>
<dbReference type="AlphaFoldDB" id="A0A840YFV5"/>
<dbReference type="Gene3D" id="2.60.40.4070">
    <property type="match status" value="1"/>
</dbReference>
<evidence type="ECO:0000256" key="1">
    <source>
        <dbReference type="ARBA" id="ARBA00010577"/>
    </source>
</evidence>
<evidence type="ECO:0000259" key="7">
    <source>
        <dbReference type="Pfam" id="PF13860"/>
    </source>
</evidence>
<comment type="caution">
    <text evidence="8">The sequence shown here is derived from an EMBL/GenBank/DDBJ whole genome shotgun (WGS) entry which is preliminary data.</text>
</comment>
<keyword evidence="3 5" id="KW-1005">Bacterial flagellum biogenesis</keyword>
<keyword evidence="8" id="KW-0969">Cilium</keyword>
<feature type="region of interest" description="Disordered" evidence="6">
    <location>
        <begin position="1"/>
        <end position="20"/>
    </location>
</feature>
<dbReference type="RefSeq" id="WP_184514089.1">
    <property type="nucleotide sequence ID" value="NZ_JACIJD010000003.1"/>
</dbReference>
<keyword evidence="8" id="KW-0282">Flagellum</keyword>
<dbReference type="EMBL" id="JACIJD010000003">
    <property type="protein sequence ID" value="MBB5692754.1"/>
    <property type="molecule type" value="Genomic_DNA"/>
</dbReference>
<reference evidence="8 9" key="1">
    <citation type="submission" date="2020-08" db="EMBL/GenBank/DDBJ databases">
        <title>Genomic Encyclopedia of Type Strains, Phase IV (KMG-IV): sequencing the most valuable type-strain genomes for metagenomic binning, comparative biology and taxonomic classification.</title>
        <authorList>
            <person name="Goeker M."/>
        </authorList>
    </citation>
    <scope>NUCLEOTIDE SEQUENCE [LARGE SCALE GENOMIC DNA]</scope>
    <source>
        <strain evidence="8 9">DSM 25622</strain>
    </source>
</reference>
<dbReference type="Proteomes" id="UP000580654">
    <property type="component" value="Unassembled WGS sequence"/>
</dbReference>
<accession>A0A840YFV5</accession>
<evidence type="ECO:0000313" key="8">
    <source>
        <dbReference type="EMBL" id="MBB5692754.1"/>
    </source>
</evidence>
<proteinExistence type="inferred from homology"/>
<evidence type="ECO:0000256" key="3">
    <source>
        <dbReference type="ARBA" id="ARBA00022795"/>
    </source>
</evidence>
<evidence type="ECO:0000256" key="4">
    <source>
        <dbReference type="ARBA" id="ARBA00024746"/>
    </source>
</evidence>
<protein>
    <recommendedName>
        <fullName evidence="2 5">Basal-body rod modification protein FlgD</fullName>
    </recommendedName>
</protein>
<sequence length="222" mass="22922">MAVSSTTSTASTTAASASAGARTQLAGNFDNFLTLLTTQLKNQSPTDPLDTNQMTAQLVQFSSVEQQIAMNKNLEQMVSLQQAAQLTAAAPMLGQRVEVEGDTLPLQDGSATLRLPAAGNARTARVAVLDSSGKTLREAQVTLGTEAQNWVWDGRDSEGKKLADGAYKVAVTGADASGGTAATSFTVIGTATAAERSNGVLQLRMGSASYGFDKVRSLSSGS</sequence>